<dbReference type="PANTHER" id="PTHR37017">
    <property type="entry name" value="AB HYDROLASE-1 DOMAIN-CONTAINING PROTEIN-RELATED"/>
    <property type="match status" value="1"/>
</dbReference>
<evidence type="ECO:0000259" key="1">
    <source>
        <dbReference type="Pfam" id="PF12697"/>
    </source>
</evidence>
<protein>
    <submittedName>
        <fullName evidence="2">Alpha/beta fold hydrolase</fullName>
    </submittedName>
</protein>
<dbReference type="InterPro" id="IPR052897">
    <property type="entry name" value="Sec-Metab_Biosynth_Hydrolase"/>
</dbReference>
<dbReference type="RefSeq" id="WP_380760591.1">
    <property type="nucleotide sequence ID" value="NZ_JBHSRF010000072.1"/>
</dbReference>
<dbReference type="Proteomes" id="UP001596137">
    <property type="component" value="Unassembled WGS sequence"/>
</dbReference>
<evidence type="ECO:0000313" key="3">
    <source>
        <dbReference type="Proteomes" id="UP001596137"/>
    </source>
</evidence>
<evidence type="ECO:0000313" key="2">
    <source>
        <dbReference type="EMBL" id="MFC6085928.1"/>
    </source>
</evidence>
<keyword evidence="2" id="KW-0378">Hydrolase</keyword>
<dbReference type="Gene3D" id="3.40.50.1820">
    <property type="entry name" value="alpha/beta hydrolase"/>
    <property type="match status" value="1"/>
</dbReference>
<dbReference type="EMBL" id="JBHSRF010000072">
    <property type="protein sequence ID" value="MFC6085928.1"/>
    <property type="molecule type" value="Genomic_DNA"/>
</dbReference>
<keyword evidence="3" id="KW-1185">Reference proteome</keyword>
<dbReference type="GO" id="GO:0016787">
    <property type="term" value="F:hydrolase activity"/>
    <property type="evidence" value="ECO:0007669"/>
    <property type="project" value="UniProtKB-KW"/>
</dbReference>
<gene>
    <name evidence="2" type="ORF">ACFP1K_32510</name>
</gene>
<dbReference type="PANTHER" id="PTHR37017:SF11">
    <property type="entry name" value="ESTERASE_LIPASE_THIOESTERASE DOMAIN-CONTAINING PROTEIN"/>
    <property type="match status" value="1"/>
</dbReference>
<dbReference type="SUPFAM" id="SSF53474">
    <property type="entry name" value="alpha/beta-Hydrolases"/>
    <property type="match status" value="1"/>
</dbReference>
<name>A0ABW1NSC6_9ACTN</name>
<organism evidence="2 3">
    <name type="scientific">Sphaerisporangium aureirubrum</name>
    <dbReference type="NCBI Taxonomy" id="1544736"/>
    <lineage>
        <taxon>Bacteria</taxon>
        <taxon>Bacillati</taxon>
        <taxon>Actinomycetota</taxon>
        <taxon>Actinomycetes</taxon>
        <taxon>Streptosporangiales</taxon>
        <taxon>Streptosporangiaceae</taxon>
        <taxon>Sphaerisporangium</taxon>
    </lineage>
</organism>
<dbReference type="InterPro" id="IPR000073">
    <property type="entry name" value="AB_hydrolase_1"/>
</dbReference>
<sequence>MTYVLIHGAASGSWYWHLLAAELRARGHDVVAPDLPCDDDEAGLAEYAATVVDAIGGRTGLTVVAQSFGGFTAPLVCDRVPAGLLVLVNAMIPVPGETPGDWWGNTGWEQARREQDELDGRAPDDDIALFLHDVPRELAEEALKRSRPQSATPFTTPWPLPSWPQVPTRFLLCRDDRFLPAAFLRRLAGERLGITPDEMDGGHTVALSRPRELADRLEAYGPAS</sequence>
<accession>A0ABW1NSC6</accession>
<dbReference type="Pfam" id="PF12697">
    <property type="entry name" value="Abhydrolase_6"/>
    <property type="match status" value="1"/>
</dbReference>
<reference evidence="3" key="1">
    <citation type="journal article" date="2019" name="Int. J. Syst. Evol. Microbiol.">
        <title>The Global Catalogue of Microorganisms (GCM) 10K type strain sequencing project: providing services to taxonomists for standard genome sequencing and annotation.</title>
        <authorList>
            <consortium name="The Broad Institute Genomics Platform"/>
            <consortium name="The Broad Institute Genome Sequencing Center for Infectious Disease"/>
            <person name="Wu L."/>
            <person name="Ma J."/>
        </authorList>
    </citation>
    <scope>NUCLEOTIDE SEQUENCE [LARGE SCALE GENOMIC DNA]</scope>
    <source>
        <strain evidence="3">JCM 30346</strain>
    </source>
</reference>
<comment type="caution">
    <text evidence="2">The sequence shown here is derived from an EMBL/GenBank/DDBJ whole genome shotgun (WGS) entry which is preliminary data.</text>
</comment>
<proteinExistence type="predicted"/>
<feature type="domain" description="AB hydrolase-1" evidence="1">
    <location>
        <begin position="4"/>
        <end position="215"/>
    </location>
</feature>
<dbReference type="InterPro" id="IPR029058">
    <property type="entry name" value="AB_hydrolase_fold"/>
</dbReference>